<evidence type="ECO:0000313" key="2">
    <source>
        <dbReference type="Proteomes" id="UP000672011"/>
    </source>
</evidence>
<evidence type="ECO:0008006" key="3">
    <source>
        <dbReference type="Google" id="ProtNLM"/>
    </source>
</evidence>
<protein>
    <recommendedName>
        <fullName evidence="3">Hsp70 family protein</fullName>
    </recommendedName>
</protein>
<accession>A0ABX7XA36</accession>
<dbReference type="Gene3D" id="3.30.420.40">
    <property type="match status" value="1"/>
</dbReference>
<dbReference type="RefSeq" id="WP_230475403.1">
    <property type="nucleotide sequence ID" value="NZ_CP072842.1"/>
</dbReference>
<name>A0ABX7XA36_9FLAO</name>
<dbReference type="InterPro" id="IPR043129">
    <property type="entry name" value="ATPase_NBD"/>
</dbReference>
<dbReference type="EMBL" id="CP072842">
    <property type="protein sequence ID" value="QTV04781.1"/>
    <property type="molecule type" value="Genomic_DNA"/>
</dbReference>
<dbReference type="Proteomes" id="UP000672011">
    <property type="component" value="Chromosome"/>
</dbReference>
<gene>
    <name evidence="1" type="ORF">J9309_08165</name>
</gene>
<organism evidence="1 2">
    <name type="scientific">Faecalibacter bovis</name>
    <dbReference type="NCBI Taxonomy" id="2898187"/>
    <lineage>
        <taxon>Bacteria</taxon>
        <taxon>Pseudomonadati</taxon>
        <taxon>Bacteroidota</taxon>
        <taxon>Flavobacteriia</taxon>
        <taxon>Flavobacteriales</taxon>
        <taxon>Weeksellaceae</taxon>
        <taxon>Faecalibacter</taxon>
    </lineage>
</organism>
<dbReference type="SUPFAM" id="SSF53067">
    <property type="entry name" value="Actin-like ATPase domain"/>
    <property type="match status" value="1"/>
</dbReference>
<evidence type="ECO:0000313" key="1">
    <source>
        <dbReference type="EMBL" id="QTV04781.1"/>
    </source>
</evidence>
<reference evidence="2" key="2">
    <citation type="submission" date="2021-04" db="EMBL/GenBank/DDBJ databases">
        <title>Taxonomy of Flavobacteriaceae bacterium ZY171143.</title>
        <authorList>
            <person name="Li F."/>
        </authorList>
    </citation>
    <scope>NUCLEOTIDE SEQUENCE [LARGE SCALE GENOMIC DNA]</scope>
    <source>
        <strain evidence="2">ZY171143</strain>
    </source>
</reference>
<keyword evidence="2" id="KW-1185">Reference proteome</keyword>
<sequence>MSNQLNLGTLVPSLINNNIVQDQLKNSTFIGIDFGTSTTVISYTITGDNSTPIHSDVMPVRQKNLDGGITVNHLIPSCIAWYNQQLYIGHTAKMLKSKLQYGRNLWYSFKMKLGTDNGPEYVSTELPQGGEYVIEKPLDAVKVFVKYLKNEIDYFIKENNLPSKVFYSISIPASFESNQRKDLNQLLVVIASVKIPK</sequence>
<reference evidence="1 2" key="1">
    <citation type="journal article" date="2021" name="Int. J. Syst. Evol. Microbiol.">
        <title>Faecalibacter bovis sp. nov., isolated from cow faeces.</title>
        <authorList>
            <person name="Li F."/>
            <person name="Zhao W."/>
            <person name="Hong Q."/>
            <person name="Shao Q."/>
            <person name="Song J."/>
            <person name="Yang S."/>
        </authorList>
    </citation>
    <scope>NUCLEOTIDE SEQUENCE [LARGE SCALE GENOMIC DNA]</scope>
    <source>
        <strain evidence="1 2">ZY171143</strain>
    </source>
</reference>
<proteinExistence type="predicted"/>